<evidence type="ECO:0000313" key="3">
    <source>
        <dbReference type="EMBL" id="OKS85563.1"/>
    </source>
</evidence>
<dbReference type="AlphaFoldDB" id="A0A1Q5ZV05"/>
<comment type="caution">
    <text evidence="3">The sequence shown here is derived from an EMBL/GenBank/DDBJ whole genome shotgun (WGS) entry which is preliminary data.</text>
</comment>
<evidence type="ECO:0000313" key="4">
    <source>
        <dbReference type="Proteomes" id="UP000186720"/>
    </source>
</evidence>
<dbReference type="Gene3D" id="2.120.10.30">
    <property type="entry name" value="TolB, C-terminal domain"/>
    <property type="match status" value="1"/>
</dbReference>
<dbReference type="Gene3D" id="2.60.120.200">
    <property type="match status" value="1"/>
</dbReference>
<dbReference type="Pfam" id="PF07676">
    <property type="entry name" value="PD40"/>
    <property type="match status" value="4"/>
</dbReference>
<dbReference type="RefSeq" id="WP_074488377.1">
    <property type="nucleotide sequence ID" value="NZ_FPAM01000001.1"/>
</dbReference>
<feature type="chain" id="PRO_5010184905" description="Biopolymer transporter TolR" evidence="2">
    <location>
        <begin position="25"/>
        <end position="513"/>
    </location>
</feature>
<proteinExistence type="inferred from homology"/>
<organism evidence="3 4">
    <name type="scientific">Mucilaginibacter polytrichastri</name>
    <dbReference type="NCBI Taxonomy" id="1302689"/>
    <lineage>
        <taxon>Bacteria</taxon>
        <taxon>Pseudomonadati</taxon>
        <taxon>Bacteroidota</taxon>
        <taxon>Sphingobacteriia</taxon>
        <taxon>Sphingobacteriales</taxon>
        <taxon>Sphingobacteriaceae</taxon>
        <taxon>Mucilaginibacter</taxon>
    </lineage>
</organism>
<evidence type="ECO:0000256" key="2">
    <source>
        <dbReference type="SAM" id="SignalP"/>
    </source>
</evidence>
<dbReference type="InterPro" id="IPR011659">
    <property type="entry name" value="WD40"/>
</dbReference>
<dbReference type="Proteomes" id="UP000186720">
    <property type="component" value="Unassembled WGS sequence"/>
</dbReference>
<evidence type="ECO:0008006" key="5">
    <source>
        <dbReference type="Google" id="ProtNLM"/>
    </source>
</evidence>
<keyword evidence="4" id="KW-1185">Reference proteome</keyword>
<dbReference type="SUPFAM" id="SSF82171">
    <property type="entry name" value="DPP6 N-terminal domain-like"/>
    <property type="match status" value="1"/>
</dbReference>
<comment type="similarity">
    <text evidence="1">Belongs to the TolB family.</text>
</comment>
<gene>
    <name evidence="3" type="ORF">RG47T_1009</name>
</gene>
<name>A0A1Q5ZV05_9SPHI</name>
<keyword evidence="2" id="KW-0732">Signal</keyword>
<reference evidence="3 4" key="1">
    <citation type="submission" date="2016-11" db="EMBL/GenBank/DDBJ databases">
        <title>Whole Genome Sequencing of Mucilaginibacter polytrichastri RG4-7(T) isolated from the moss sample.</title>
        <authorList>
            <person name="Li Y."/>
        </authorList>
    </citation>
    <scope>NUCLEOTIDE SEQUENCE [LARGE SCALE GENOMIC DNA]</scope>
    <source>
        <strain evidence="3 4">RG4-7</strain>
    </source>
</reference>
<protein>
    <recommendedName>
        <fullName evidence="5">Biopolymer transporter TolR</fullName>
    </recommendedName>
</protein>
<evidence type="ECO:0000256" key="1">
    <source>
        <dbReference type="ARBA" id="ARBA00009820"/>
    </source>
</evidence>
<dbReference type="InterPro" id="IPR011042">
    <property type="entry name" value="6-blade_b-propeller_TolB-like"/>
</dbReference>
<dbReference type="STRING" id="1302689.RG47T_1009"/>
<dbReference type="OrthoDB" id="8432779at2"/>
<dbReference type="PANTHER" id="PTHR36842">
    <property type="entry name" value="PROTEIN TOLB HOMOLOG"/>
    <property type="match status" value="1"/>
</dbReference>
<accession>A0A1Q5ZV05</accession>
<feature type="signal peptide" evidence="2">
    <location>
        <begin position="1"/>
        <end position="24"/>
    </location>
</feature>
<dbReference type="PANTHER" id="PTHR36842:SF1">
    <property type="entry name" value="PROTEIN TOLB"/>
    <property type="match status" value="1"/>
</dbReference>
<sequence length="513" mass="57008">MKNTLCCVFTGLLVTAASYLPVSAQTGPGIFAGQADVGRVKHRGSAVYNPALQQYNIKGSGTNIWFNHDEFHFVWKKIKGDFILRTNAAFIGKGVEQHRKWGWMVRTSLDSSSAHVNAVEHGDGLTSLQYRRTSGATTEEIKSKITHADVIQLERHGTTYTMSVARKGDTFVTEEVKDIDLGDDVYVGLFVCSHNPDVIEEAVFDNVRIVIPADKTMNGYQKHIGSSIEILDLATQNSKIIYQSPASIQAPNWTPDNKSLIYNKEGLLYKYDLKTNTPAILNTGKVNQNNNDHVLSFDGKMLAISSSTAGSDGSIGWVVPVTGGEPRRMNEVGPSYMHGWSPDGQYLVFTGQRDKEFDIYRIPSKGGKEIRLTTAPGLDDGPEYTPDGKYIYFNSVRSGLMQVWRMKADGTEQTQITHDDFNNWFPHVSPDGKWILFITFMKGEVEPGDHPFYKHVYLRILPVNGGDGIEPKVVAYLYGGQGTINTPSWAPDGKHLAFVSNSQLLYPIFPIEK</sequence>
<dbReference type="EMBL" id="MPPL01000001">
    <property type="protein sequence ID" value="OKS85563.1"/>
    <property type="molecule type" value="Genomic_DNA"/>
</dbReference>